<dbReference type="PANTHER" id="PTHR46504">
    <property type="entry name" value="TRNASE Z TRZ1"/>
    <property type="match status" value="1"/>
</dbReference>
<organism evidence="2 3">
    <name type="scientific">Flavilitoribacter nigricans (strain ATCC 23147 / DSM 23189 / NBRC 102662 / NCIMB 1420 / SS-2)</name>
    <name type="common">Lewinella nigricans</name>
    <dbReference type="NCBI Taxonomy" id="1122177"/>
    <lineage>
        <taxon>Bacteria</taxon>
        <taxon>Pseudomonadati</taxon>
        <taxon>Bacteroidota</taxon>
        <taxon>Saprospiria</taxon>
        <taxon>Saprospirales</taxon>
        <taxon>Lewinellaceae</taxon>
        <taxon>Flavilitoribacter</taxon>
    </lineage>
</organism>
<proteinExistence type="predicted"/>
<dbReference type="Proteomes" id="UP000223913">
    <property type="component" value="Unassembled WGS sequence"/>
</dbReference>
<dbReference type="RefSeq" id="WP_099155974.1">
    <property type="nucleotide sequence ID" value="NZ_PDUD01000092.1"/>
</dbReference>
<dbReference type="AlphaFoldDB" id="A0A2D0MYT2"/>
<dbReference type="Pfam" id="PF00753">
    <property type="entry name" value="Lactamase_B"/>
    <property type="match status" value="1"/>
</dbReference>
<dbReference type="Gene3D" id="3.60.15.10">
    <property type="entry name" value="Ribonuclease Z/Hydroxyacylglutathione hydrolase-like"/>
    <property type="match status" value="1"/>
</dbReference>
<evidence type="ECO:0000313" key="3">
    <source>
        <dbReference type="Proteomes" id="UP000223913"/>
    </source>
</evidence>
<reference evidence="2 3" key="1">
    <citation type="submission" date="2017-10" db="EMBL/GenBank/DDBJ databases">
        <title>The draft genome sequence of Lewinella nigricans NBRC 102662.</title>
        <authorList>
            <person name="Wang K."/>
        </authorList>
    </citation>
    <scope>NUCLEOTIDE SEQUENCE [LARGE SCALE GENOMIC DNA]</scope>
    <source>
        <strain evidence="2 3">NBRC 102662</strain>
    </source>
</reference>
<dbReference type="OrthoDB" id="928739at2"/>
<name>A0A2D0MYT2_FLAN2</name>
<dbReference type="EMBL" id="PDUD01000092">
    <property type="protein sequence ID" value="PHN00613.1"/>
    <property type="molecule type" value="Genomic_DNA"/>
</dbReference>
<dbReference type="PANTHER" id="PTHR46504:SF2">
    <property type="entry name" value="TRNASE Z TRZ1"/>
    <property type="match status" value="1"/>
</dbReference>
<accession>A0A2D0MYT2</accession>
<gene>
    <name evidence="2" type="ORF">CRP01_41330</name>
</gene>
<dbReference type="InterPro" id="IPR036866">
    <property type="entry name" value="RibonucZ/Hydroxyglut_hydro"/>
</dbReference>
<feature type="domain" description="Metallo-beta-lactamase" evidence="1">
    <location>
        <begin position="17"/>
        <end position="136"/>
    </location>
</feature>
<sequence length="294" mass="33362">MNSEELRIAGYSTALFSTWFFVESYGLLFDAGDGLSSALLQKSRKIKHVFISHADRDHLGGLFQFHQLNGRGDFPRIHFPAHSGSFPAIADFTQRFDPHVRESVWIPIHAGQEFDLHKGLAVHSVRNEHIDLPAPITKSLSYLLVSKKEKLKPEFRHLSGQEIRKLADTHGRAHLSQTVSSKLLGYSGDTPVSHFEHWDNTEILIHEATFLGPVDNLNNRSNKHSYLEEVLQMVSELRIGKLILSHFSSRYSAEEIDATIKKLAKAYQLQLPIYRILPGETNFDILRGEPVYEG</sequence>
<comment type="caution">
    <text evidence="2">The sequence shown here is derived from an EMBL/GenBank/DDBJ whole genome shotgun (WGS) entry which is preliminary data.</text>
</comment>
<evidence type="ECO:0000313" key="2">
    <source>
        <dbReference type="EMBL" id="PHN00613.1"/>
    </source>
</evidence>
<evidence type="ECO:0000259" key="1">
    <source>
        <dbReference type="Pfam" id="PF00753"/>
    </source>
</evidence>
<keyword evidence="3" id="KW-1185">Reference proteome</keyword>
<dbReference type="SUPFAM" id="SSF56281">
    <property type="entry name" value="Metallo-hydrolase/oxidoreductase"/>
    <property type="match status" value="1"/>
</dbReference>
<protein>
    <submittedName>
        <fullName evidence="2">RNAse Z</fullName>
    </submittedName>
</protein>
<dbReference type="InterPro" id="IPR001279">
    <property type="entry name" value="Metallo-B-lactamas"/>
</dbReference>